<gene>
    <name evidence="2" type="ORF">SAMN04488052_102292</name>
</gene>
<dbReference type="PANTHER" id="PTHR42941:SF1">
    <property type="entry name" value="SLL1037 PROTEIN"/>
    <property type="match status" value="1"/>
</dbReference>
<accession>A0A1H8RWG0</accession>
<feature type="signal peptide" evidence="1">
    <location>
        <begin position="1"/>
        <end position="25"/>
    </location>
</feature>
<dbReference type="PANTHER" id="PTHR42941">
    <property type="entry name" value="SLL1037 PROTEIN"/>
    <property type="match status" value="1"/>
</dbReference>
<proteinExistence type="predicted"/>
<sequence length="389" mass="42653">MITKHVFLGSILGAASLGMLGTAAADDVQLPGTMVWSAYPTGTSGYSQAVAIGNVLQNEYNVNLRVIPGRNDVSRLAPLRAGRVNFSAGGSEAVYAQEGMLNFGSVDWGPQPLRIALWNISDGCSFTMATGADAGIETAADLEGKRVTWVQGAPSLNNATRALLDYANLSWDDVEKVEVGGYSGSIEAVIDNRADAVGGSCNSAPFMRIESSPRGLQFVTFPHDDEEAIERVRAHLPWYVPHVATDGPTIDPDEGIEVFTSPYPMLATMADQDDDVVYNTTRAMHEHYDNYKDSAPGAIGWAMDRQDLENAFVPYHDGAIRYFEEMGLWTDAAQENQDRNLKRQDVLQEAWDRYVEDAPTDPEAFQEGWMSARYDALREHDLVTIADSW</sequence>
<keyword evidence="3" id="KW-1185">Reference proteome</keyword>
<reference evidence="2 3" key="1">
    <citation type="submission" date="2016-10" db="EMBL/GenBank/DDBJ databases">
        <authorList>
            <person name="de Groot N.N."/>
        </authorList>
    </citation>
    <scope>NUCLEOTIDE SEQUENCE [LARGE SCALE GENOMIC DNA]</scope>
    <source>
        <strain evidence="2 3">CGMCC 1.6291</strain>
    </source>
</reference>
<feature type="chain" id="PRO_5011605554" evidence="1">
    <location>
        <begin position="26"/>
        <end position="389"/>
    </location>
</feature>
<keyword evidence="1" id="KW-0732">Signal</keyword>
<dbReference type="SUPFAM" id="SSF53850">
    <property type="entry name" value="Periplasmic binding protein-like II"/>
    <property type="match status" value="1"/>
</dbReference>
<dbReference type="InterPro" id="IPR011852">
    <property type="entry name" value="TRAP_TAXI"/>
</dbReference>
<evidence type="ECO:0000313" key="3">
    <source>
        <dbReference type="Proteomes" id="UP000199657"/>
    </source>
</evidence>
<protein>
    <submittedName>
        <fullName evidence="2">TRAP transporter solute receptor, TAXI family</fullName>
    </submittedName>
</protein>
<dbReference type="RefSeq" id="WP_171909836.1">
    <property type="nucleotide sequence ID" value="NZ_FOEG01000002.1"/>
</dbReference>
<dbReference type="EMBL" id="FOEG01000002">
    <property type="protein sequence ID" value="SEO70498.1"/>
    <property type="molecule type" value="Genomic_DNA"/>
</dbReference>
<dbReference type="Proteomes" id="UP000199657">
    <property type="component" value="Unassembled WGS sequence"/>
</dbReference>
<keyword evidence="2" id="KW-0675">Receptor</keyword>
<dbReference type="Gene3D" id="3.40.190.10">
    <property type="entry name" value="Periplasmic binding protein-like II"/>
    <property type="match status" value="2"/>
</dbReference>
<dbReference type="Pfam" id="PF16868">
    <property type="entry name" value="NMT1_3"/>
    <property type="match status" value="1"/>
</dbReference>
<dbReference type="STRING" id="406100.SAMN04488052_102292"/>
<organism evidence="2 3">
    <name type="scientific">Aquisalimonas asiatica</name>
    <dbReference type="NCBI Taxonomy" id="406100"/>
    <lineage>
        <taxon>Bacteria</taxon>
        <taxon>Pseudomonadati</taxon>
        <taxon>Pseudomonadota</taxon>
        <taxon>Gammaproteobacteria</taxon>
        <taxon>Chromatiales</taxon>
        <taxon>Ectothiorhodospiraceae</taxon>
        <taxon>Aquisalimonas</taxon>
    </lineage>
</organism>
<dbReference type="NCBIfam" id="TIGR02122">
    <property type="entry name" value="TRAP_TAXI"/>
    <property type="match status" value="1"/>
</dbReference>
<evidence type="ECO:0000256" key="1">
    <source>
        <dbReference type="SAM" id="SignalP"/>
    </source>
</evidence>
<name>A0A1H8RWG0_9GAMM</name>
<dbReference type="AlphaFoldDB" id="A0A1H8RWG0"/>
<evidence type="ECO:0000313" key="2">
    <source>
        <dbReference type="EMBL" id="SEO70498.1"/>
    </source>
</evidence>